<dbReference type="AlphaFoldDB" id="A0A4Y7R7Y6"/>
<evidence type="ECO:0000313" key="3">
    <source>
        <dbReference type="Proteomes" id="UP000298324"/>
    </source>
</evidence>
<reference evidence="2 3" key="1">
    <citation type="journal article" date="2018" name="Environ. Microbiol.">
        <title>Novel energy conservation strategies and behaviour of Pelotomaculum schinkii driving syntrophic propionate catabolism.</title>
        <authorList>
            <person name="Hidalgo-Ahumada C.A.P."/>
            <person name="Nobu M.K."/>
            <person name="Narihiro T."/>
            <person name="Tamaki H."/>
            <person name="Liu W.T."/>
            <person name="Kamagata Y."/>
            <person name="Stams A.J.M."/>
            <person name="Imachi H."/>
            <person name="Sousa D.Z."/>
        </authorList>
    </citation>
    <scope>NUCLEOTIDE SEQUENCE [LARGE SCALE GENOMIC DNA]</scope>
    <source>
        <strain evidence="2 3">HH</strain>
    </source>
</reference>
<keyword evidence="3" id="KW-1185">Reference proteome</keyword>
<gene>
    <name evidence="2" type="ORF">Psch_03648</name>
</gene>
<accession>A0A4Y7R7Y6</accession>
<sequence length="141" mass="17034">MKPHSHEEHKRHTFDSFCKKILKHEARDYYDELKRRRKHEISLDELSEKDWEQLAVMDEYFKDTYSFRVLGHDITVSDERIGEALKVLPTNKRDIILLSYFLDMTDREIGELLNLVRRTVAYRRTSTLRELKKFMEGKADE</sequence>
<dbReference type="Pfam" id="PF08281">
    <property type="entry name" value="Sigma70_r4_2"/>
    <property type="match status" value="1"/>
</dbReference>
<dbReference type="EMBL" id="QFGA01000003">
    <property type="protein sequence ID" value="TEB04886.1"/>
    <property type="molecule type" value="Genomic_DNA"/>
</dbReference>
<evidence type="ECO:0000313" key="2">
    <source>
        <dbReference type="EMBL" id="TEB04886.1"/>
    </source>
</evidence>
<evidence type="ECO:0000259" key="1">
    <source>
        <dbReference type="Pfam" id="PF08281"/>
    </source>
</evidence>
<dbReference type="GO" id="GO:0006352">
    <property type="term" value="P:DNA-templated transcription initiation"/>
    <property type="evidence" value="ECO:0007669"/>
    <property type="project" value="InterPro"/>
</dbReference>
<feature type="domain" description="RNA polymerase sigma factor 70 region 4 type 2" evidence="1">
    <location>
        <begin position="79"/>
        <end position="124"/>
    </location>
</feature>
<organism evidence="2 3">
    <name type="scientific">Pelotomaculum schinkii</name>
    <dbReference type="NCBI Taxonomy" id="78350"/>
    <lineage>
        <taxon>Bacteria</taxon>
        <taxon>Bacillati</taxon>
        <taxon>Bacillota</taxon>
        <taxon>Clostridia</taxon>
        <taxon>Eubacteriales</taxon>
        <taxon>Desulfotomaculaceae</taxon>
        <taxon>Pelotomaculum</taxon>
    </lineage>
</organism>
<dbReference type="InterPro" id="IPR013249">
    <property type="entry name" value="RNA_pol_sigma70_r4_t2"/>
</dbReference>
<protein>
    <submittedName>
        <fullName evidence="2">RNA polymerase sigma factor</fullName>
    </submittedName>
</protein>
<dbReference type="Proteomes" id="UP000298324">
    <property type="component" value="Unassembled WGS sequence"/>
</dbReference>
<comment type="caution">
    <text evidence="2">The sequence shown here is derived from an EMBL/GenBank/DDBJ whole genome shotgun (WGS) entry which is preliminary data.</text>
</comment>
<dbReference type="GO" id="GO:0003677">
    <property type="term" value="F:DNA binding"/>
    <property type="evidence" value="ECO:0007669"/>
    <property type="project" value="InterPro"/>
</dbReference>
<proteinExistence type="predicted"/>
<name>A0A4Y7R7Y6_9FIRM</name>
<dbReference type="SUPFAM" id="SSF88659">
    <property type="entry name" value="Sigma3 and sigma4 domains of RNA polymerase sigma factors"/>
    <property type="match status" value="1"/>
</dbReference>
<dbReference type="Gene3D" id="1.20.140.160">
    <property type="match status" value="1"/>
</dbReference>
<dbReference type="RefSeq" id="WP_190259178.1">
    <property type="nucleotide sequence ID" value="NZ_QFGA01000003.1"/>
</dbReference>
<dbReference type="GO" id="GO:0016987">
    <property type="term" value="F:sigma factor activity"/>
    <property type="evidence" value="ECO:0007669"/>
    <property type="project" value="InterPro"/>
</dbReference>
<dbReference type="InterPro" id="IPR013324">
    <property type="entry name" value="RNA_pol_sigma_r3/r4-like"/>
</dbReference>